<comment type="domain">
    <text evidence="5">Consists of three domains, a large central CORE domain and two small peripheral domains, NMPbind and LID, which undergo movements during catalysis. The LID domain closes over the site of phosphoryl transfer upon ATP binding. Assembling and dissambling the active center during each catalytic cycle provides an effective means to prevent ATP hydrolysis.</text>
</comment>
<keyword evidence="5" id="KW-0963">Cytoplasm</keyword>
<comment type="similarity">
    <text evidence="5 6">Belongs to the adenylate kinase family.</text>
</comment>
<dbReference type="NCBIfam" id="TIGR01351">
    <property type="entry name" value="adk"/>
    <property type="match status" value="1"/>
</dbReference>
<dbReference type="UniPathway" id="UPA00588">
    <property type="reaction ID" value="UER00649"/>
</dbReference>
<dbReference type="GO" id="GO:0004017">
    <property type="term" value="F:AMP kinase activity"/>
    <property type="evidence" value="ECO:0007669"/>
    <property type="project" value="UniProtKB-UniRule"/>
</dbReference>
<evidence type="ECO:0000256" key="5">
    <source>
        <dbReference type="HAMAP-Rule" id="MF_00235"/>
    </source>
</evidence>
<feature type="binding site" evidence="5">
    <location>
        <begin position="83"/>
        <end position="86"/>
    </location>
    <ligand>
        <name>AMP</name>
        <dbReference type="ChEBI" id="CHEBI:456215"/>
    </ligand>
</feature>
<comment type="pathway">
    <text evidence="5">Purine metabolism; AMP biosynthesis via salvage pathway; AMP from ADP: step 1/1.</text>
</comment>
<evidence type="ECO:0000313" key="9">
    <source>
        <dbReference type="Proteomes" id="UP000176778"/>
    </source>
</evidence>
<dbReference type="EC" id="2.7.4.3" evidence="5 7"/>
<feature type="binding site" evidence="5">
    <location>
        <position position="154"/>
    </location>
    <ligand>
        <name>AMP</name>
        <dbReference type="ChEBI" id="CHEBI:456215"/>
    </ligand>
</feature>
<dbReference type="InterPro" id="IPR027417">
    <property type="entry name" value="P-loop_NTPase"/>
</dbReference>
<proteinExistence type="inferred from homology"/>
<sequence length="208" mass="23528">MNIILLGPQGSGKGTQARLLTEKLGLFYIESGDLLRAAAKDDPRIDEIINKQGQLLPDAETFSIVTDYINSNKPEAKNLLFDGYPRTIKQYELLQKWLGEKGSKIDCGFYLNISDEEAVRRLSARRMDPSSGKIYNLITDPPGSEVNMDSLIQRPDDRPDAIKKRLGWFKTTVAPMIELIRKDIPFYEVDGARPIQVIFADILQKLEK</sequence>
<dbReference type="PANTHER" id="PTHR23359">
    <property type="entry name" value="NUCLEOTIDE KINASE"/>
    <property type="match status" value="1"/>
</dbReference>
<feature type="binding site" evidence="5">
    <location>
        <position position="31"/>
    </location>
    <ligand>
        <name>AMP</name>
        <dbReference type="ChEBI" id="CHEBI:456215"/>
    </ligand>
</feature>
<evidence type="ECO:0000256" key="1">
    <source>
        <dbReference type="ARBA" id="ARBA00022679"/>
    </source>
</evidence>
<reference evidence="8 9" key="1">
    <citation type="journal article" date="2016" name="Nat. Commun.">
        <title>Thousands of microbial genomes shed light on interconnected biogeochemical processes in an aquifer system.</title>
        <authorList>
            <person name="Anantharaman K."/>
            <person name="Brown C.T."/>
            <person name="Hug L.A."/>
            <person name="Sharon I."/>
            <person name="Castelle C.J."/>
            <person name="Probst A.J."/>
            <person name="Thomas B.C."/>
            <person name="Singh A."/>
            <person name="Wilkins M.J."/>
            <person name="Karaoz U."/>
            <person name="Brodie E.L."/>
            <person name="Williams K.H."/>
            <person name="Hubbard S.S."/>
            <person name="Banfield J.F."/>
        </authorList>
    </citation>
    <scope>NUCLEOTIDE SEQUENCE [LARGE SCALE GENOMIC DNA]</scope>
</reference>
<keyword evidence="5 7" id="KW-0067">ATP-binding</keyword>
<evidence type="ECO:0000256" key="6">
    <source>
        <dbReference type="RuleBase" id="RU003330"/>
    </source>
</evidence>
<dbReference type="Gene3D" id="3.40.50.300">
    <property type="entry name" value="P-loop containing nucleotide triphosphate hydrolases"/>
    <property type="match status" value="1"/>
</dbReference>
<dbReference type="SUPFAM" id="SSF52540">
    <property type="entry name" value="P-loop containing nucleoside triphosphate hydrolases"/>
    <property type="match status" value="1"/>
</dbReference>
<evidence type="ECO:0000313" key="8">
    <source>
        <dbReference type="EMBL" id="OGM10270.1"/>
    </source>
</evidence>
<feature type="binding site" evidence="5">
    <location>
        <begin position="134"/>
        <end position="135"/>
    </location>
    <ligand>
        <name>ATP</name>
        <dbReference type="ChEBI" id="CHEBI:30616"/>
    </ligand>
</feature>
<dbReference type="InterPro" id="IPR000850">
    <property type="entry name" value="Adenylat/UMP-CMP_kin"/>
</dbReference>
<dbReference type="CDD" id="cd01428">
    <property type="entry name" value="ADK"/>
    <property type="match status" value="1"/>
</dbReference>
<comment type="caution">
    <text evidence="5">Lacks conserved residue(s) required for the propagation of feature annotation.</text>
</comment>
<dbReference type="EMBL" id="MGFR01000001">
    <property type="protein sequence ID" value="OGM10270.1"/>
    <property type="molecule type" value="Genomic_DNA"/>
</dbReference>
<dbReference type="GO" id="GO:0005524">
    <property type="term" value="F:ATP binding"/>
    <property type="evidence" value="ECO:0007669"/>
    <property type="project" value="UniProtKB-UniRule"/>
</dbReference>
<keyword evidence="4 5" id="KW-0418">Kinase</keyword>
<dbReference type="STRING" id="1802479.A2Y68_02415"/>
<comment type="subcellular location">
    <subcellularLocation>
        <location evidence="5 7">Cytoplasm</location>
    </subcellularLocation>
</comment>
<dbReference type="Proteomes" id="UP000176778">
    <property type="component" value="Unassembled WGS sequence"/>
</dbReference>
<dbReference type="Pfam" id="PF00406">
    <property type="entry name" value="ADK"/>
    <property type="match status" value="1"/>
</dbReference>
<keyword evidence="1 5" id="KW-0808">Transferase</keyword>
<evidence type="ECO:0000256" key="4">
    <source>
        <dbReference type="ARBA" id="ARBA00022777"/>
    </source>
</evidence>
<comment type="function">
    <text evidence="5">Catalyzes the reversible transfer of the terminal phosphate group between ATP and AMP. Plays an important role in cellular energy homeostasis and in adenine nucleotide metabolism.</text>
</comment>
<feature type="binding site" evidence="5">
    <location>
        <position position="193"/>
    </location>
    <ligand>
        <name>ATP</name>
        <dbReference type="ChEBI" id="CHEBI:30616"/>
    </ligand>
</feature>
<protein>
    <recommendedName>
        <fullName evidence="5 7">Adenylate kinase</fullName>
        <shortName evidence="5">AK</shortName>
        <ecNumber evidence="5 7">2.7.4.3</ecNumber>
    </recommendedName>
    <alternativeName>
        <fullName evidence="5">ATP-AMP transphosphorylase</fullName>
    </alternativeName>
    <alternativeName>
        <fullName evidence="5">ATP:AMP phosphotransferase</fullName>
    </alternativeName>
    <alternativeName>
        <fullName evidence="5">Adenylate monophosphate kinase</fullName>
    </alternativeName>
</protein>
<feature type="binding site" evidence="5">
    <location>
        <begin position="10"/>
        <end position="15"/>
    </location>
    <ligand>
        <name>ATP</name>
        <dbReference type="ChEBI" id="CHEBI:30616"/>
    </ligand>
</feature>
<dbReference type="AlphaFoldDB" id="A0A1F7X590"/>
<feature type="binding site" evidence="5">
    <location>
        <position position="90"/>
    </location>
    <ligand>
        <name>AMP</name>
        <dbReference type="ChEBI" id="CHEBI:456215"/>
    </ligand>
</feature>
<accession>A0A1F7X590</accession>
<dbReference type="PROSITE" id="PS00113">
    <property type="entry name" value="ADENYLATE_KINASE"/>
    <property type="match status" value="1"/>
</dbReference>
<dbReference type="InterPro" id="IPR033690">
    <property type="entry name" value="Adenylat_kinase_CS"/>
</dbReference>
<feature type="binding site" evidence="5">
    <location>
        <position position="165"/>
    </location>
    <ligand>
        <name>AMP</name>
        <dbReference type="ChEBI" id="CHEBI:456215"/>
    </ligand>
</feature>
<gene>
    <name evidence="5" type="primary">adk</name>
    <name evidence="8" type="ORF">A2Y68_02415</name>
</gene>
<dbReference type="PRINTS" id="PR00094">
    <property type="entry name" value="ADENYLTKNASE"/>
</dbReference>
<name>A0A1F7X590_9BACT</name>
<dbReference type="GO" id="GO:0044209">
    <property type="term" value="P:AMP salvage"/>
    <property type="evidence" value="ECO:0007669"/>
    <property type="project" value="UniProtKB-UniRule"/>
</dbReference>
<evidence type="ECO:0000256" key="2">
    <source>
        <dbReference type="ARBA" id="ARBA00022727"/>
    </source>
</evidence>
<comment type="caution">
    <text evidence="8">The sequence shown here is derived from an EMBL/GenBank/DDBJ whole genome shotgun (WGS) entry which is preliminary data.</text>
</comment>
<feature type="binding site" evidence="5">
    <location>
        <position position="125"/>
    </location>
    <ligand>
        <name>ATP</name>
        <dbReference type="ChEBI" id="CHEBI:30616"/>
    </ligand>
</feature>
<feature type="binding site" evidence="5">
    <location>
        <begin position="54"/>
        <end position="56"/>
    </location>
    <ligand>
        <name>AMP</name>
        <dbReference type="ChEBI" id="CHEBI:456215"/>
    </ligand>
</feature>
<dbReference type="InterPro" id="IPR006259">
    <property type="entry name" value="Adenyl_kin_sub"/>
</dbReference>
<dbReference type="GO" id="GO:0005737">
    <property type="term" value="C:cytoplasm"/>
    <property type="evidence" value="ECO:0007669"/>
    <property type="project" value="UniProtKB-SubCell"/>
</dbReference>
<evidence type="ECO:0000256" key="7">
    <source>
        <dbReference type="RuleBase" id="RU003331"/>
    </source>
</evidence>
<organism evidence="8 9">
    <name type="scientific">Candidatus Woesebacteria bacterium RBG_13_46_13</name>
    <dbReference type="NCBI Taxonomy" id="1802479"/>
    <lineage>
        <taxon>Bacteria</taxon>
        <taxon>Candidatus Woeseibacteriota</taxon>
    </lineage>
</organism>
<comment type="subunit">
    <text evidence="5 7">Monomer.</text>
</comment>
<feature type="binding site" evidence="5">
    <location>
        <position position="36"/>
    </location>
    <ligand>
        <name>AMP</name>
        <dbReference type="ChEBI" id="CHEBI:456215"/>
    </ligand>
</feature>
<keyword evidence="3 5" id="KW-0547">Nucleotide-binding</keyword>
<evidence type="ECO:0000256" key="3">
    <source>
        <dbReference type="ARBA" id="ARBA00022741"/>
    </source>
</evidence>
<keyword evidence="2 5" id="KW-0545">Nucleotide biosynthesis</keyword>
<dbReference type="HAMAP" id="MF_00235">
    <property type="entry name" value="Adenylate_kinase_Adk"/>
    <property type="match status" value="1"/>
</dbReference>
<comment type="catalytic activity">
    <reaction evidence="5 7">
        <text>AMP + ATP = 2 ADP</text>
        <dbReference type="Rhea" id="RHEA:12973"/>
        <dbReference type="ChEBI" id="CHEBI:30616"/>
        <dbReference type="ChEBI" id="CHEBI:456215"/>
        <dbReference type="ChEBI" id="CHEBI:456216"/>
        <dbReference type="EC" id="2.7.4.3"/>
    </reaction>
</comment>